<feature type="transmembrane region" description="Helical" evidence="5">
    <location>
        <begin position="217"/>
        <end position="250"/>
    </location>
</feature>
<dbReference type="Pfam" id="PF04932">
    <property type="entry name" value="Wzy_C"/>
    <property type="match status" value="1"/>
</dbReference>
<keyword evidence="3 5" id="KW-1133">Transmembrane helix</keyword>
<feature type="transmembrane region" description="Helical" evidence="5">
    <location>
        <begin position="91"/>
        <end position="115"/>
    </location>
</feature>
<feature type="transmembrane region" description="Helical" evidence="5">
    <location>
        <begin position="38"/>
        <end position="56"/>
    </location>
</feature>
<feature type="transmembrane region" description="Helical" evidence="5">
    <location>
        <begin position="185"/>
        <end position="205"/>
    </location>
</feature>
<keyword evidence="4 5" id="KW-0472">Membrane</keyword>
<sequence>MIFSFKHKLTIFLFFEAILLSPYFSSWLPMAYGIPVGPIIRGGGIVIFYIVFLYPIISSPKQTRIGRFTLFIILLFLGSVLIAITNEMGNVLQIVIGLHAFIFYPFTFIVLYLYMLRLNIAERKKTIDFLISLISVNLILTSLIAITDVVSGGEFTLLIGYDPHYGGDGFSLINRYYDIVRANGGFADALAFGYFMVIGIVLSLYQLKTLRVKDSNYYIIIFTLCLIATFLSITRGAIVAGLCIFVFYAIRNKRMLILMSLLFCFLTPILSIKYYDVFVGRFTDSDAGSSQSTKLRYDMAIDSINFLAKEPMGVGIGTQGGGNVLSDHDKRINTDNFIFHAFIELGVLGGISYYMFILLQFFLAYNRYNIMAYCSMSFLFLLSIMLSSSMQSGLLAVSFWLMMLIVKFDVKRERYA</sequence>
<evidence type="ECO:0000259" key="6">
    <source>
        <dbReference type="Pfam" id="PF04932"/>
    </source>
</evidence>
<keyword evidence="2 5" id="KW-0812">Transmembrane</keyword>
<organism evidence="7 8">
    <name type="scientific">Aeromonas enteropelogenes</name>
    <name type="common">Aeromonas trota</name>
    <dbReference type="NCBI Taxonomy" id="29489"/>
    <lineage>
        <taxon>Bacteria</taxon>
        <taxon>Pseudomonadati</taxon>
        <taxon>Pseudomonadota</taxon>
        <taxon>Gammaproteobacteria</taxon>
        <taxon>Aeromonadales</taxon>
        <taxon>Aeromonadaceae</taxon>
        <taxon>Aeromonas</taxon>
    </lineage>
</organism>
<comment type="subcellular location">
    <subcellularLocation>
        <location evidence="1">Membrane</location>
        <topology evidence="1">Multi-pass membrane protein</topology>
    </subcellularLocation>
</comment>
<dbReference type="RefSeq" id="WP_342016919.1">
    <property type="nucleotide sequence ID" value="NZ_JAVTII010000002.1"/>
</dbReference>
<feature type="transmembrane region" description="Helical" evidence="5">
    <location>
        <begin position="68"/>
        <end position="85"/>
    </location>
</feature>
<feature type="transmembrane region" description="Helical" evidence="5">
    <location>
        <begin position="256"/>
        <end position="275"/>
    </location>
</feature>
<evidence type="ECO:0000313" key="8">
    <source>
        <dbReference type="Proteomes" id="UP001491613"/>
    </source>
</evidence>
<dbReference type="Proteomes" id="UP001491613">
    <property type="component" value="Unassembled WGS sequence"/>
</dbReference>
<keyword evidence="7" id="KW-0436">Ligase</keyword>
<dbReference type="EMBL" id="JAZDDP010000002">
    <property type="protein sequence ID" value="MEL3918791.1"/>
    <property type="molecule type" value="Genomic_DNA"/>
</dbReference>
<dbReference type="InterPro" id="IPR051533">
    <property type="entry name" value="WaaL-like"/>
</dbReference>
<dbReference type="GO" id="GO:0016874">
    <property type="term" value="F:ligase activity"/>
    <property type="evidence" value="ECO:0007669"/>
    <property type="project" value="UniProtKB-KW"/>
</dbReference>
<protein>
    <submittedName>
        <fullName evidence="7">O-antigen ligase family protein</fullName>
    </submittedName>
</protein>
<dbReference type="PANTHER" id="PTHR37422">
    <property type="entry name" value="TEICHURONIC ACID BIOSYNTHESIS PROTEIN TUAE"/>
    <property type="match status" value="1"/>
</dbReference>
<evidence type="ECO:0000256" key="2">
    <source>
        <dbReference type="ARBA" id="ARBA00022692"/>
    </source>
</evidence>
<accession>A0ABU9J9P4</accession>
<evidence type="ECO:0000256" key="5">
    <source>
        <dbReference type="SAM" id="Phobius"/>
    </source>
</evidence>
<keyword evidence="8" id="KW-1185">Reference proteome</keyword>
<reference evidence="7 8" key="1">
    <citation type="submission" date="2024-01" db="EMBL/GenBank/DDBJ databases">
        <title>Horizontal gene transfer in Aeromonas trota.</title>
        <authorList>
            <person name="Otero Olarra J.E."/>
            <person name="Perez Valdespino A."/>
        </authorList>
    </citation>
    <scope>NUCLEOTIDE SEQUENCE [LARGE SCALE GENOMIC DNA]</scope>
    <source>
        <strain evidence="7 8">9.1</strain>
    </source>
</reference>
<feature type="transmembrane region" description="Helical" evidence="5">
    <location>
        <begin position="377"/>
        <end position="406"/>
    </location>
</feature>
<dbReference type="InterPro" id="IPR007016">
    <property type="entry name" value="O-antigen_ligase-rel_domated"/>
</dbReference>
<feature type="transmembrane region" description="Helical" evidence="5">
    <location>
        <begin position="337"/>
        <end position="365"/>
    </location>
</feature>
<evidence type="ECO:0000256" key="1">
    <source>
        <dbReference type="ARBA" id="ARBA00004141"/>
    </source>
</evidence>
<feature type="domain" description="O-antigen ligase-related" evidence="6">
    <location>
        <begin position="221"/>
        <end position="353"/>
    </location>
</feature>
<evidence type="ECO:0000256" key="4">
    <source>
        <dbReference type="ARBA" id="ARBA00023136"/>
    </source>
</evidence>
<evidence type="ECO:0000313" key="7">
    <source>
        <dbReference type="EMBL" id="MEL3918791.1"/>
    </source>
</evidence>
<gene>
    <name evidence="7" type="ORF">V1482_05130</name>
</gene>
<evidence type="ECO:0000256" key="3">
    <source>
        <dbReference type="ARBA" id="ARBA00022989"/>
    </source>
</evidence>
<name>A0ABU9J9P4_AEREN</name>
<comment type="caution">
    <text evidence="7">The sequence shown here is derived from an EMBL/GenBank/DDBJ whole genome shotgun (WGS) entry which is preliminary data.</text>
</comment>
<proteinExistence type="predicted"/>
<feature type="transmembrane region" description="Helical" evidence="5">
    <location>
        <begin position="127"/>
        <end position="146"/>
    </location>
</feature>
<feature type="transmembrane region" description="Helical" evidence="5">
    <location>
        <begin position="12"/>
        <end position="32"/>
    </location>
</feature>
<dbReference type="PANTHER" id="PTHR37422:SF13">
    <property type="entry name" value="LIPOPOLYSACCHARIDE BIOSYNTHESIS PROTEIN PA4999-RELATED"/>
    <property type="match status" value="1"/>
</dbReference>